<keyword evidence="3" id="KW-1185">Reference proteome</keyword>
<proteinExistence type="predicted"/>
<organism evidence="2 3">
    <name type="scientific">Mesorhizobium salmacidum</name>
    <dbReference type="NCBI Taxonomy" id="3015171"/>
    <lineage>
        <taxon>Bacteria</taxon>
        <taxon>Pseudomonadati</taxon>
        <taxon>Pseudomonadota</taxon>
        <taxon>Alphaproteobacteria</taxon>
        <taxon>Hyphomicrobiales</taxon>
        <taxon>Phyllobacteriaceae</taxon>
        <taxon>Mesorhizobium</taxon>
    </lineage>
</organism>
<evidence type="ECO:0000259" key="1">
    <source>
        <dbReference type="Pfam" id="PF12281"/>
    </source>
</evidence>
<dbReference type="InterPro" id="IPR058575">
    <property type="entry name" value="NTP_transf_8_dom"/>
</dbReference>
<evidence type="ECO:0000313" key="3">
    <source>
        <dbReference type="Proteomes" id="UP001387293"/>
    </source>
</evidence>
<protein>
    <submittedName>
        <fullName evidence="2">GSU2403 family nucleotidyltransferase fold protein</fullName>
    </submittedName>
</protein>
<evidence type="ECO:0000313" key="2">
    <source>
        <dbReference type="EMBL" id="MEI9412474.1"/>
    </source>
</evidence>
<dbReference type="Pfam" id="PF12281">
    <property type="entry name" value="NTP_transf_8"/>
    <property type="match status" value="1"/>
</dbReference>
<name>A0ABU8L655_9HYPH</name>
<comment type="caution">
    <text evidence="2">The sequence shown here is derived from an EMBL/GenBank/DDBJ whole genome shotgun (WGS) entry which is preliminary data.</text>
</comment>
<feature type="domain" description="Nucleotidyltransferase-like" evidence="1">
    <location>
        <begin position="103"/>
        <end position="316"/>
    </location>
</feature>
<dbReference type="RefSeq" id="WP_337108867.1">
    <property type="nucleotide sequence ID" value="NZ_JAPYKS010000029.1"/>
</dbReference>
<gene>
    <name evidence="2" type="ORF">O7A60_27530</name>
</gene>
<dbReference type="Proteomes" id="UP001387293">
    <property type="component" value="Unassembled WGS sequence"/>
</dbReference>
<dbReference type="InterPro" id="IPR022550">
    <property type="entry name" value="NTP_transf_8"/>
</dbReference>
<accession>A0ABU8L655</accession>
<dbReference type="EMBL" id="JAPYKS010000029">
    <property type="protein sequence ID" value="MEI9412474.1"/>
    <property type="molecule type" value="Genomic_DNA"/>
</dbReference>
<dbReference type="PIRSF" id="PIRSF031854">
    <property type="entry name" value="UCP031854"/>
    <property type="match status" value="1"/>
</dbReference>
<reference evidence="2 3" key="1">
    <citation type="submission" date="2022-12" db="EMBL/GenBank/DDBJ databases">
        <authorList>
            <person name="Muema E."/>
        </authorList>
    </citation>
    <scope>NUCLEOTIDE SEQUENCE [LARGE SCALE GENOMIC DNA]</scope>
    <source>
        <strain evidence="3">1326</strain>
    </source>
</reference>
<sequence>MKTVDPVYRTMYAELVQRCLDASFVTDLSTAGNFVRVPVKGRVYWYFEEAQPKKTRKYVGSSEDPEIAKRVEAFQEIKEDLRSRRKLVSTLTREAGLTAPDRFTGDVVEAMGAAGIFRLRGVLVGTVAFQTYAGHLGVRLPGASLQTGDADFAQHYLISSSVEDTLPPILEILREIDPTFRETPLRSDSGHTTQFENATRYKVEFLTPNRESGDYTDHASPMPALGGASAQSLRSLDFLIHEPIRTVMLHRSGVPVTVPSPERYAVHKLIVASRRKSDANGVAKREKDVHQASLLVEALEATRRTDDLAKAFSEAWGRGQHWREAMLKGLSLMPPKKRQEVEDTVRKALVEIGEELDGFDSAVNSKS</sequence>